<evidence type="ECO:0000313" key="5">
    <source>
        <dbReference type="EMBL" id="MCE9237193.1"/>
    </source>
</evidence>
<accession>A0A174R7B1</accession>
<dbReference type="Proteomes" id="UP000440614">
    <property type="component" value="Unassembled WGS sequence"/>
</dbReference>
<protein>
    <recommendedName>
        <fullName evidence="9">DUF2892 domain-containing protein</fullName>
    </recommendedName>
</protein>
<evidence type="ECO:0000313" key="3">
    <source>
        <dbReference type="EMBL" id="KAB4312172.1"/>
    </source>
</evidence>
<dbReference type="Proteomes" id="UP001217776">
    <property type="component" value="Unassembled WGS sequence"/>
</dbReference>
<keyword evidence="1" id="KW-1133">Transmembrane helix</keyword>
<feature type="transmembrane region" description="Helical" evidence="1">
    <location>
        <begin position="9"/>
        <end position="28"/>
    </location>
</feature>
<evidence type="ECO:0000256" key="1">
    <source>
        <dbReference type="SAM" id="Phobius"/>
    </source>
</evidence>
<evidence type="ECO:0000313" key="6">
    <source>
        <dbReference type="EMBL" id="MDC2235641.1"/>
    </source>
</evidence>
<dbReference type="EMBL" id="CZBI01000002">
    <property type="protein sequence ID" value="CUP80041.1"/>
    <property type="molecule type" value="Genomic_DNA"/>
</dbReference>
<name>A0A174R7B1_BACT4</name>
<dbReference type="RefSeq" id="WP_004303402.1">
    <property type="nucleotide sequence ID" value="NZ_CABJDH010000008.1"/>
</dbReference>
<organism evidence="2 7">
    <name type="scientific">Bacteroides thetaiotaomicron</name>
    <dbReference type="NCBI Taxonomy" id="818"/>
    <lineage>
        <taxon>Bacteria</taxon>
        <taxon>Pseudomonadati</taxon>
        <taxon>Bacteroidota</taxon>
        <taxon>Bacteroidia</taxon>
        <taxon>Bacteroidales</taxon>
        <taxon>Bacteroidaceae</taxon>
        <taxon>Bacteroides</taxon>
    </lineage>
</organism>
<reference evidence="5" key="3">
    <citation type="submission" date="2021-07" db="EMBL/GenBank/DDBJ databases">
        <title>Comparative genomics of Bacteroides fragilis group isolates reveals species-dependent resistance mechanisms and validates clinical tools for resistance prediction.</title>
        <authorList>
            <person name="Wallace M.J."/>
            <person name="Jean S."/>
            <person name="Wallace M.A."/>
            <person name="Carey-Ann B.D."/>
            <person name="Dantas G."/>
        </authorList>
    </citation>
    <scope>NUCLEOTIDE SEQUENCE</scope>
    <source>
        <strain evidence="5">BJH_160</strain>
    </source>
</reference>
<dbReference type="EMBL" id="WCSY01000011">
    <property type="protein sequence ID" value="KAB4312172.1"/>
    <property type="molecule type" value="Genomic_DNA"/>
</dbReference>
<reference evidence="3 8" key="2">
    <citation type="journal article" date="2019" name="Nat. Med.">
        <title>A library of human gut bacterial isolates paired with longitudinal multiomics data enables mechanistic microbiome research.</title>
        <authorList>
            <person name="Poyet M."/>
            <person name="Groussin M."/>
            <person name="Gibbons S.M."/>
            <person name="Avila-Pacheco J."/>
            <person name="Jiang X."/>
            <person name="Kearney S.M."/>
            <person name="Perrotta A.R."/>
            <person name="Berdy B."/>
            <person name="Zhao S."/>
            <person name="Lieberman T.D."/>
            <person name="Swanson P.K."/>
            <person name="Smith M."/>
            <person name="Roesemann S."/>
            <person name="Alexander J.E."/>
            <person name="Rich S.A."/>
            <person name="Livny J."/>
            <person name="Vlamakis H."/>
            <person name="Clish C."/>
            <person name="Bullock K."/>
            <person name="Deik A."/>
            <person name="Scott J."/>
            <person name="Pierce K.A."/>
            <person name="Xavier R.J."/>
            <person name="Alm E.J."/>
        </authorList>
    </citation>
    <scope>NUCLEOTIDE SEQUENCE [LARGE SCALE GENOMIC DNA]</scope>
    <source>
        <strain evidence="3 8">BIOML-A188</strain>
    </source>
</reference>
<dbReference type="AlphaFoldDB" id="A0A174R7B1"/>
<evidence type="ECO:0008006" key="9">
    <source>
        <dbReference type="Google" id="ProtNLM"/>
    </source>
</evidence>
<dbReference type="EMBL" id="WCSY01000011">
    <property type="protein sequence ID" value="KAB4312220.1"/>
    <property type="molecule type" value="Genomic_DNA"/>
</dbReference>
<keyword evidence="1" id="KW-0472">Membrane</keyword>
<dbReference type="Proteomes" id="UP000095541">
    <property type="component" value="Unassembled WGS sequence"/>
</dbReference>
<evidence type="ECO:0000313" key="7">
    <source>
        <dbReference type="Proteomes" id="UP000095541"/>
    </source>
</evidence>
<dbReference type="Proteomes" id="UP001200544">
    <property type="component" value="Unassembled WGS sequence"/>
</dbReference>
<dbReference type="EMBL" id="JAQNVG010000009">
    <property type="protein sequence ID" value="MDC2235641.1"/>
    <property type="molecule type" value="Genomic_DNA"/>
</dbReference>
<gene>
    <name evidence="2" type="ORF">ERS852557_01718</name>
    <name evidence="3" type="ORF">GAO51_12510</name>
    <name evidence="4" type="ORF">GAO51_12750</name>
    <name evidence="5" type="ORF">K0H07_08480</name>
    <name evidence="6" type="ORF">PO127_07755</name>
</gene>
<evidence type="ECO:0000313" key="8">
    <source>
        <dbReference type="Proteomes" id="UP000440614"/>
    </source>
</evidence>
<evidence type="ECO:0000313" key="4">
    <source>
        <dbReference type="EMBL" id="KAB4312220.1"/>
    </source>
</evidence>
<keyword evidence="1" id="KW-0812">Transmembrane</keyword>
<reference evidence="2 7" key="1">
    <citation type="submission" date="2015-09" db="EMBL/GenBank/DDBJ databases">
        <authorList>
            <consortium name="Pathogen Informatics"/>
        </authorList>
    </citation>
    <scope>NUCLEOTIDE SEQUENCE [LARGE SCALE GENOMIC DNA]</scope>
    <source>
        <strain evidence="2 7">2789STDY5834945</strain>
    </source>
</reference>
<dbReference type="GeneID" id="75114505"/>
<sequence length="60" mass="7091">MKDKNLKYIAHAIIVVAFMGLIAFVIYYTGKTAFLWLLLFVFLYQPWTEMCPGRKEDNEE</sequence>
<reference evidence="6" key="4">
    <citation type="submission" date="2022-10" db="EMBL/GenBank/DDBJ databases">
        <title>Human gut microbiome strain richness.</title>
        <authorList>
            <person name="Chen-Liaw A."/>
        </authorList>
    </citation>
    <scope>NUCLEOTIDE SEQUENCE</scope>
    <source>
        <strain evidence="6">1001283st1_A3_1001283B150304_161114</strain>
    </source>
</reference>
<evidence type="ECO:0000313" key="2">
    <source>
        <dbReference type="EMBL" id="CUP80041.1"/>
    </source>
</evidence>
<dbReference type="EMBL" id="JAHYQA010000004">
    <property type="protein sequence ID" value="MCE9237193.1"/>
    <property type="molecule type" value="Genomic_DNA"/>
</dbReference>
<proteinExistence type="predicted"/>